<keyword evidence="7" id="KW-0862">Zinc</keyword>
<proteinExistence type="inferred from homology"/>
<dbReference type="EMBL" id="CAJHNH020003780">
    <property type="protein sequence ID" value="CAG5129988.1"/>
    <property type="molecule type" value="Genomic_DNA"/>
</dbReference>
<dbReference type="GO" id="GO:0004519">
    <property type="term" value="F:endonuclease activity"/>
    <property type="evidence" value="ECO:0007669"/>
    <property type="project" value="UniProtKB-KW"/>
</dbReference>
<keyword evidence="6" id="KW-0378">Hydrolase</keyword>
<dbReference type="Proteomes" id="UP000678393">
    <property type="component" value="Unassembled WGS sequence"/>
</dbReference>
<dbReference type="GO" id="GO:0046872">
    <property type="term" value="F:metal ion binding"/>
    <property type="evidence" value="ECO:0007669"/>
    <property type="project" value="UniProtKB-KW"/>
</dbReference>
<keyword evidence="10" id="KW-1185">Reference proteome</keyword>
<evidence type="ECO:0000256" key="1">
    <source>
        <dbReference type="ARBA" id="ARBA00022490"/>
    </source>
</evidence>
<evidence type="ECO:0000256" key="8">
    <source>
        <dbReference type="ARBA" id="ARBA00038402"/>
    </source>
</evidence>
<evidence type="ECO:0000256" key="6">
    <source>
        <dbReference type="ARBA" id="ARBA00022801"/>
    </source>
</evidence>
<dbReference type="AlphaFoldDB" id="A0A8S3ZQ72"/>
<accession>A0A8S3ZQ72</accession>
<dbReference type="GO" id="GO:0005655">
    <property type="term" value="C:nucleolar ribonuclease P complex"/>
    <property type="evidence" value="ECO:0007669"/>
    <property type="project" value="TreeGrafter"/>
</dbReference>
<evidence type="ECO:0000256" key="5">
    <source>
        <dbReference type="ARBA" id="ARBA00022759"/>
    </source>
</evidence>
<dbReference type="PANTHER" id="PTHR14742">
    <property type="entry name" value="RIBONUCLEASE P SUBUNIT P21"/>
    <property type="match status" value="1"/>
</dbReference>
<dbReference type="HAMAP" id="MF_00757">
    <property type="entry name" value="RNase_P_4"/>
    <property type="match status" value="1"/>
</dbReference>
<sequence>MGKNKDGARFVNKEIFQRVNFLYQAAQLAFRQDPTNHDMCRYYISTMRMVAEKHVIRIHPKMKRTICKCCNMLLVPGRTSRIRFRSKSETHTVVTCLLCGTIKRFMWRKSHQLWMDKPEAWLNAGAKPGKTS</sequence>
<dbReference type="OrthoDB" id="128536at2759"/>
<reference evidence="9" key="1">
    <citation type="submission" date="2021-04" db="EMBL/GenBank/DDBJ databases">
        <authorList>
            <consortium name="Molecular Ecology Group"/>
        </authorList>
    </citation>
    <scope>NUCLEOTIDE SEQUENCE</scope>
</reference>
<dbReference type="Pfam" id="PF04032">
    <property type="entry name" value="Rpr2"/>
    <property type="match status" value="1"/>
</dbReference>
<dbReference type="GO" id="GO:0016787">
    <property type="term" value="F:hydrolase activity"/>
    <property type="evidence" value="ECO:0007669"/>
    <property type="project" value="UniProtKB-KW"/>
</dbReference>
<evidence type="ECO:0000256" key="4">
    <source>
        <dbReference type="ARBA" id="ARBA00022723"/>
    </source>
</evidence>
<evidence type="ECO:0000313" key="9">
    <source>
        <dbReference type="EMBL" id="CAG5129988.1"/>
    </source>
</evidence>
<keyword evidence="2" id="KW-0819">tRNA processing</keyword>
<name>A0A8S3ZQ72_9EUPU</name>
<keyword evidence="5" id="KW-0255">Endonuclease</keyword>
<protein>
    <submittedName>
        <fullName evidence="9">Uncharacterized protein</fullName>
    </submittedName>
</protein>
<organism evidence="9 10">
    <name type="scientific">Candidula unifasciata</name>
    <dbReference type="NCBI Taxonomy" id="100452"/>
    <lineage>
        <taxon>Eukaryota</taxon>
        <taxon>Metazoa</taxon>
        <taxon>Spiralia</taxon>
        <taxon>Lophotrochozoa</taxon>
        <taxon>Mollusca</taxon>
        <taxon>Gastropoda</taxon>
        <taxon>Heterobranchia</taxon>
        <taxon>Euthyneura</taxon>
        <taxon>Panpulmonata</taxon>
        <taxon>Eupulmonata</taxon>
        <taxon>Stylommatophora</taxon>
        <taxon>Helicina</taxon>
        <taxon>Helicoidea</taxon>
        <taxon>Geomitridae</taxon>
        <taxon>Candidula</taxon>
    </lineage>
</organism>
<dbReference type="InterPro" id="IPR016432">
    <property type="entry name" value="RNP4"/>
</dbReference>
<dbReference type="Gene3D" id="6.20.50.20">
    <property type="match status" value="1"/>
</dbReference>
<keyword evidence="4" id="KW-0479">Metal-binding</keyword>
<dbReference type="GO" id="GO:0001682">
    <property type="term" value="P:tRNA 5'-leader removal"/>
    <property type="evidence" value="ECO:0007669"/>
    <property type="project" value="InterPro"/>
</dbReference>
<keyword evidence="3" id="KW-0540">Nuclease</keyword>
<comment type="caution">
    <text evidence="9">The sequence shown here is derived from an EMBL/GenBank/DDBJ whole genome shotgun (WGS) entry which is preliminary data.</text>
</comment>
<evidence type="ECO:0000256" key="3">
    <source>
        <dbReference type="ARBA" id="ARBA00022722"/>
    </source>
</evidence>
<evidence type="ECO:0000256" key="7">
    <source>
        <dbReference type="ARBA" id="ARBA00022833"/>
    </source>
</evidence>
<evidence type="ECO:0000313" key="10">
    <source>
        <dbReference type="Proteomes" id="UP000678393"/>
    </source>
</evidence>
<comment type="similarity">
    <text evidence="8">Belongs to the eukaryotic/archaeal RNase P protein component 4 family.</text>
</comment>
<dbReference type="PANTHER" id="PTHR14742:SF0">
    <property type="entry name" value="RIBONUCLEASE P PROTEIN SUBUNIT P21"/>
    <property type="match status" value="1"/>
</dbReference>
<evidence type="ECO:0000256" key="2">
    <source>
        <dbReference type="ARBA" id="ARBA00022694"/>
    </source>
</evidence>
<keyword evidence="1" id="KW-0963">Cytoplasm</keyword>
<gene>
    <name evidence="9" type="ORF">CUNI_LOCUS15546</name>
</gene>
<dbReference type="InterPro" id="IPR007175">
    <property type="entry name" value="Rpr2/Snm1/Rpp21"/>
</dbReference>